<evidence type="ECO:0000259" key="1">
    <source>
        <dbReference type="Pfam" id="PF11181"/>
    </source>
</evidence>
<comment type="caution">
    <text evidence="2">The sequence shown here is derived from an EMBL/GenBank/DDBJ whole genome shotgun (WGS) entry which is preliminary data.</text>
</comment>
<sequence length="199" mass="20407">MVNDHNEKQIVGVYDTHTEAIEAIEDLKRQGYHSDEISVISKDREELEYVEDTTDTKAEDGAAAGAATGGILGGLTGVAAGAGALAIPGIGPIIAAGPIVAGLTGAAAGAGAGGLTGALIGLGIPEEDADRYNNYVKEGKMLVLVDRDARLTDGDGGTINRDTHLADGGSRIIETERTIIRGNDHIDGNGHPLNSDSRL</sequence>
<organism evidence="2 3">
    <name type="scientific">Bacillus aerolatus</name>
    <dbReference type="NCBI Taxonomy" id="2653354"/>
    <lineage>
        <taxon>Bacteria</taxon>
        <taxon>Bacillati</taxon>
        <taxon>Bacillota</taxon>
        <taxon>Bacilli</taxon>
        <taxon>Bacillales</taxon>
        <taxon>Bacillaceae</taxon>
        <taxon>Bacillus</taxon>
    </lineage>
</organism>
<feature type="domain" description="General stress protein 17M-like" evidence="1">
    <location>
        <begin position="9"/>
        <end position="75"/>
    </location>
</feature>
<dbReference type="PANTHER" id="PTHR36109:SF2">
    <property type="entry name" value="MEMBRANE PROTEIN"/>
    <property type="match status" value="1"/>
</dbReference>
<proteinExistence type="predicted"/>
<dbReference type="Pfam" id="PF11181">
    <property type="entry name" value="YflT"/>
    <property type="match status" value="1"/>
</dbReference>
<dbReference type="InterPro" id="IPR052948">
    <property type="entry name" value="Low_temp-induced_all0457"/>
</dbReference>
<dbReference type="EMBL" id="WEIO01000009">
    <property type="protein sequence ID" value="KAB7705346.1"/>
    <property type="molecule type" value="Genomic_DNA"/>
</dbReference>
<keyword evidence="3" id="KW-1185">Reference proteome</keyword>
<evidence type="ECO:0000313" key="2">
    <source>
        <dbReference type="EMBL" id="KAB7705346.1"/>
    </source>
</evidence>
<dbReference type="PANTHER" id="PTHR36109">
    <property type="entry name" value="MEMBRANE PROTEIN-RELATED"/>
    <property type="match status" value="1"/>
</dbReference>
<gene>
    <name evidence="2" type="ORF">F9802_14710</name>
</gene>
<reference evidence="2 3" key="1">
    <citation type="submission" date="2019-10" db="EMBL/GenBank/DDBJ databases">
        <title>Bacillus aerolatum sp. nov., isolated from bioaerosol of sport playgrounds.</title>
        <authorList>
            <person name="Chen P."/>
            <person name="Zhang G."/>
        </authorList>
    </citation>
    <scope>NUCLEOTIDE SEQUENCE [LARGE SCALE GENOMIC DNA]</scope>
    <source>
        <strain evidence="2 3">CX253</strain>
    </source>
</reference>
<dbReference type="Proteomes" id="UP000429595">
    <property type="component" value="Unassembled WGS sequence"/>
</dbReference>
<name>A0A6I1FSX4_9BACI</name>
<dbReference type="AlphaFoldDB" id="A0A6I1FSX4"/>
<protein>
    <recommendedName>
        <fullName evidence="1">General stress protein 17M-like domain-containing protein</fullName>
    </recommendedName>
</protein>
<dbReference type="InterPro" id="IPR025889">
    <property type="entry name" value="GSP17M-like_dom"/>
</dbReference>
<evidence type="ECO:0000313" key="3">
    <source>
        <dbReference type="Proteomes" id="UP000429595"/>
    </source>
</evidence>
<accession>A0A6I1FSX4</accession>
<dbReference type="RefSeq" id="WP_152153281.1">
    <property type="nucleotide sequence ID" value="NZ_WEIO01000009.1"/>
</dbReference>